<keyword evidence="7" id="KW-0520">NAD</keyword>
<dbReference type="AlphaFoldDB" id="A0A0C9UIX1"/>
<dbReference type="CDD" id="cd08297">
    <property type="entry name" value="CAD3"/>
    <property type="match status" value="1"/>
</dbReference>
<proteinExistence type="inferred from homology"/>
<feature type="domain" description="Enoyl reductase (ER)" evidence="9">
    <location>
        <begin position="20"/>
        <end position="358"/>
    </location>
</feature>
<evidence type="ECO:0000256" key="7">
    <source>
        <dbReference type="ARBA" id="ARBA00023027"/>
    </source>
</evidence>
<dbReference type="EC" id="1.1.1.1" evidence="3"/>
<evidence type="ECO:0000313" key="11">
    <source>
        <dbReference type="Proteomes" id="UP000054279"/>
    </source>
</evidence>
<dbReference type="InterPro" id="IPR002328">
    <property type="entry name" value="ADH_Zn_CS"/>
</dbReference>
<evidence type="ECO:0000256" key="6">
    <source>
        <dbReference type="ARBA" id="ARBA00023002"/>
    </source>
</evidence>
<dbReference type="Gene3D" id="3.90.180.10">
    <property type="entry name" value="Medium-chain alcohol dehydrogenases, catalytic domain"/>
    <property type="match status" value="1"/>
</dbReference>
<keyword evidence="4 8" id="KW-0479">Metal-binding</keyword>
<dbReference type="PANTHER" id="PTHR42940">
    <property type="entry name" value="ALCOHOL DEHYDROGENASE 1-RELATED"/>
    <property type="match status" value="1"/>
</dbReference>
<dbReference type="Proteomes" id="UP000054279">
    <property type="component" value="Unassembled WGS sequence"/>
</dbReference>
<dbReference type="Pfam" id="PF08240">
    <property type="entry name" value="ADH_N"/>
    <property type="match status" value="1"/>
</dbReference>
<keyword evidence="5 8" id="KW-0862">Zinc</keyword>
<dbReference type="EMBL" id="KN837420">
    <property type="protein sequence ID" value="KIJ25331.1"/>
    <property type="molecule type" value="Genomic_DNA"/>
</dbReference>
<keyword evidence="6" id="KW-0560">Oxidoreductase</keyword>
<comment type="similarity">
    <text evidence="2 8">Belongs to the zinc-containing alcohol dehydrogenase family.</text>
</comment>
<dbReference type="SUPFAM" id="SSF50129">
    <property type="entry name" value="GroES-like"/>
    <property type="match status" value="1"/>
</dbReference>
<dbReference type="InterPro" id="IPR013154">
    <property type="entry name" value="ADH-like_N"/>
</dbReference>
<dbReference type="SUPFAM" id="SSF51735">
    <property type="entry name" value="NAD(P)-binding Rossmann-fold domains"/>
    <property type="match status" value="1"/>
</dbReference>
<name>A0A0C9UIX1_SPHS4</name>
<dbReference type="GO" id="GO:0005737">
    <property type="term" value="C:cytoplasm"/>
    <property type="evidence" value="ECO:0007669"/>
    <property type="project" value="TreeGrafter"/>
</dbReference>
<evidence type="ECO:0000256" key="1">
    <source>
        <dbReference type="ARBA" id="ARBA00001947"/>
    </source>
</evidence>
<dbReference type="GO" id="GO:0008270">
    <property type="term" value="F:zinc ion binding"/>
    <property type="evidence" value="ECO:0007669"/>
    <property type="project" value="InterPro"/>
</dbReference>
<dbReference type="FunFam" id="3.40.50.720:FF:000039">
    <property type="entry name" value="Alcohol dehydrogenase AdhP"/>
    <property type="match status" value="1"/>
</dbReference>
<evidence type="ECO:0000259" key="9">
    <source>
        <dbReference type="SMART" id="SM00829"/>
    </source>
</evidence>
<evidence type="ECO:0000256" key="4">
    <source>
        <dbReference type="ARBA" id="ARBA00022723"/>
    </source>
</evidence>
<evidence type="ECO:0000256" key="2">
    <source>
        <dbReference type="ARBA" id="ARBA00008072"/>
    </source>
</evidence>
<dbReference type="InterPro" id="IPR020843">
    <property type="entry name" value="ER"/>
</dbReference>
<organism evidence="10 11">
    <name type="scientific">Sphaerobolus stellatus (strain SS14)</name>
    <dbReference type="NCBI Taxonomy" id="990650"/>
    <lineage>
        <taxon>Eukaryota</taxon>
        <taxon>Fungi</taxon>
        <taxon>Dikarya</taxon>
        <taxon>Basidiomycota</taxon>
        <taxon>Agaricomycotina</taxon>
        <taxon>Agaricomycetes</taxon>
        <taxon>Phallomycetidae</taxon>
        <taxon>Geastrales</taxon>
        <taxon>Sphaerobolaceae</taxon>
        <taxon>Sphaerobolus</taxon>
    </lineage>
</organism>
<dbReference type="GO" id="GO:0004022">
    <property type="term" value="F:alcohol dehydrogenase (NAD+) activity"/>
    <property type="evidence" value="ECO:0007669"/>
    <property type="project" value="UniProtKB-EC"/>
</dbReference>
<accession>A0A0C9UIX1</accession>
<dbReference type="Gene3D" id="3.40.50.720">
    <property type="entry name" value="NAD(P)-binding Rossmann-like Domain"/>
    <property type="match status" value="1"/>
</dbReference>
<dbReference type="InterPro" id="IPR011032">
    <property type="entry name" value="GroES-like_sf"/>
</dbReference>
<dbReference type="SMART" id="SM00829">
    <property type="entry name" value="PKS_ER"/>
    <property type="match status" value="1"/>
</dbReference>
<dbReference type="PROSITE" id="PS00059">
    <property type="entry name" value="ADH_ZINC"/>
    <property type="match status" value="1"/>
</dbReference>
<keyword evidence="11" id="KW-1185">Reference proteome</keyword>
<reference evidence="10 11" key="1">
    <citation type="submission" date="2014-06" db="EMBL/GenBank/DDBJ databases">
        <title>Evolutionary Origins and Diversification of the Mycorrhizal Mutualists.</title>
        <authorList>
            <consortium name="DOE Joint Genome Institute"/>
            <consortium name="Mycorrhizal Genomics Consortium"/>
            <person name="Kohler A."/>
            <person name="Kuo A."/>
            <person name="Nagy L.G."/>
            <person name="Floudas D."/>
            <person name="Copeland A."/>
            <person name="Barry K.W."/>
            <person name="Cichocki N."/>
            <person name="Veneault-Fourrey C."/>
            <person name="LaButti K."/>
            <person name="Lindquist E.A."/>
            <person name="Lipzen A."/>
            <person name="Lundell T."/>
            <person name="Morin E."/>
            <person name="Murat C."/>
            <person name="Riley R."/>
            <person name="Ohm R."/>
            <person name="Sun H."/>
            <person name="Tunlid A."/>
            <person name="Henrissat B."/>
            <person name="Grigoriev I.V."/>
            <person name="Hibbett D.S."/>
            <person name="Martin F."/>
        </authorList>
    </citation>
    <scope>NUCLEOTIDE SEQUENCE [LARGE SCALE GENOMIC DNA]</scope>
    <source>
        <strain evidence="10 11">SS14</strain>
    </source>
</reference>
<evidence type="ECO:0000313" key="10">
    <source>
        <dbReference type="EMBL" id="KIJ25331.1"/>
    </source>
</evidence>
<dbReference type="InterPro" id="IPR013149">
    <property type="entry name" value="ADH-like_C"/>
</dbReference>
<dbReference type="PANTHER" id="PTHR42940:SF3">
    <property type="entry name" value="ALCOHOL DEHYDROGENASE 1-RELATED"/>
    <property type="match status" value="1"/>
</dbReference>
<evidence type="ECO:0000256" key="8">
    <source>
        <dbReference type="RuleBase" id="RU361277"/>
    </source>
</evidence>
<dbReference type="Pfam" id="PF00107">
    <property type="entry name" value="ADH_zinc_N"/>
    <property type="match status" value="1"/>
</dbReference>
<evidence type="ECO:0000256" key="5">
    <source>
        <dbReference type="ARBA" id="ARBA00022833"/>
    </source>
</evidence>
<comment type="cofactor">
    <cofactor evidence="1 8">
        <name>Zn(2+)</name>
        <dbReference type="ChEBI" id="CHEBI:29105"/>
    </cofactor>
</comment>
<sequence>MSSSGTIPKTQTAAIVPHLGGDLQIKHDYPVVQPSQLKPGECLVKLECTGVCHTDLHAKQGDWPVKPILPLVGGHEGVGIIVAVGAGSTEADLSQVKLGSRVGIKWLAYSCLMCEFCRKGLEQNCEKNLLSGYTTDGTFCQYTKSWLSNVTPVPDNISSLEAASLMCAGVTVYRALLNSNAHIGDWIVIPGSGGGLGHLAVQYAVSMGLRVLAIDTSEDKKNLSLKLGAEKFIDFKTSKNLVQDIRDATDGLGPLAAIVTAANPDAYAEAIDYLRPGGTLVAVGLPGGGKLAADIFFTVFKSIKIVGSYVGNRQDAVEALQIASLGKVKTFLAKKPLSELAATYKGMEEGKVVGRVVLEIPQ</sequence>
<gene>
    <name evidence="10" type="ORF">M422DRAFT_785598</name>
</gene>
<dbReference type="HOGENOM" id="CLU_026673_20_1_1"/>
<dbReference type="OrthoDB" id="1879366at2759"/>
<protein>
    <recommendedName>
        <fullName evidence="3">alcohol dehydrogenase</fullName>
        <ecNumber evidence="3">1.1.1.1</ecNumber>
    </recommendedName>
</protein>
<dbReference type="InterPro" id="IPR036291">
    <property type="entry name" value="NAD(P)-bd_dom_sf"/>
</dbReference>
<evidence type="ECO:0000256" key="3">
    <source>
        <dbReference type="ARBA" id="ARBA00013190"/>
    </source>
</evidence>